<proteinExistence type="predicted"/>
<sequence>MWCCLQSGRGRFRVLDIGRLNKLSLLVVDKLKELEERKVEPHQLAAPPPLSLLAPPPLPLEMGGVEDLGSSVKPTWIQEFMNGKWFMETMALYQQDIPCGPSWVASDFEIMSSEHRVAGSISGGKNEKELI</sequence>
<name>A0AAV6KV58_9ERIC</name>
<accession>A0AAV6KV58</accession>
<protein>
    <submittedName>
        <fullName evidence="1">Uncharacterized protein</fullName>
    </submittedName>
</protein>
<dbReference type="Proteomes" id="UP000823749">
    <property type="component" value="Chromosome 3"/>
</dbReference>
<evidence type="ECO:0000313" key="1">
    <source>
        <dbReference type="EMBL" id="KAG5556397.1"/>
    </source>
</evidence>
<dbReference type="AlphaFoldDB" id="A0AAV6KV58"/>
<comment type="caution">
    <text evidence="1">The sequence shown here is derived from an EMBL/GenBank/DDBJ whole genome shotgun (WGS) entry which is preliminary data.</text>
</comment>
<gene>
    <name evidence="1" type="ORF">RHGRI_006853</name>
</gene>
<keyword evidence="2" id="KW-1185">Reference proteome</keyword>
<dbReference type="EMBL" id="JACTNZ010000003">
    <property type="protein sequence ID" value="KAG5556397.1"/>
    <property type="molecule type" value="Genomic_DNA"/>
</dbReference>
<evidence type="ECO:0000313" key="2">
    <source>
        <dbReference type="Proteomes" id="UP000823749"/>
    </source>
</evidence>
<organism evidence="1 2">
    <name type="scientific">Rhododendron griersonianum</name>
    <dbReference type="NCBI Taxonomy" id="479676"/>
    <lineage>
        <taxon>Eukaryota</taxon>
        <taxon>Viridiplantae</taxon>
        <taxon>Streptophyta</taxon>
        <taxon>Embryophyta</taxon>
        <taxon>Tracheophyta</taxon>
        <taxon>Spermatophyta</taxon>
        <taxon>Magnoliopsida</taxon>
        <taxon>eudicotyledons</taxon>
        <taxon>Gunneridae</taxon>
        <taxon>Pentapetalae</taxon>
        <taxon>asterids</taxon>
        <taxon>Ericales</taxon>
        <taxon>Ericaceae</taxon>
        <taxon>Ericoideae</taxon>
        <taxon>Rhodoreae</taxon>
        <taxon>Rhododendron</taxon>
    </lineage>
</organism>
<reference evidence="1" key="1">
    <citation type="submission" date="2020-08" db="EMBL/GenBank/DDBJ databases">
        <title>Plant Genome Project.</title>
        <authorList>
            <person name="Zhang R.-G."/>
        </authorList>
    </citation>
    <scope>NUCLEOTIDE SEQUENCE</scope>
    <source>
        <strain evidence="1">WSP0</strain>
        <tissue evidence="1">Leaf</tissue>
    </source>
</reference>